<keyword evidence="5" id="KW-1185">Reference proteome</keyword>
<dbReference type="OrthoDB" id="2019491at2759"/>
<dbReference type="InterPro" id="IPR045853">
    <property type="entry name" value="Pep_chain_release_fac_I_sf"/>
</dbReference>
<evidence type="ECO:0000256" key="2">
    <source>
        <dbReference type="SAM" id="SignalP"/>
    </source>
</evidence>
<proteinExistence type="inferred from homology"/>
<name>A0A8J2T298_9STRA</name>
<evidence type="ECO:0000259" key="3">
    <source>
        <dbReference type="Pfam" id="PF00472"/>
    </source>
</evidence>
<protein>
    <recommendedName>
        <fullName evidence="3">Prokaryotic-type class I peptide chain release factors domain-containing protein</fullName>
    </recommendedName>
</protein>
<dbReference type="Proteomes" id="UP000789595">
    <property type="component" value="Unassembled WGS sequence"/>
</dbReference>
<dbReference type="GO" id="GO:0003747">
    <property type="term" value="F:translation release factor activity"/>
    <property type="evidence" value="ECO:0007669"/>
    <property type="project" value="InterPro"/>
</dbReference>
<feature type="chain" id="PRO_5035262397" description="Prokaryotic-type class I peptide chain release factors domain-containing protein" evidence="2">
    <location>
        <begin position="17"/>
        <end position="276"/>
    </location>
</feature>
<comment type="caution">
    <text evidence="4">The sequence shown here is derived from an EMBL/GenBank/DDBJ whole genome shotgun (WGS) entry which is preliminary data.</text>
</comment>
<dbReference type="GO" id="GO:0009507">
    <property type="term" value="C:chloroplast"/>
    <property type="evidence" value="ECO:0007669"/>
    <property type="project" value="TreeGrafter"/>
</dbReference>
<dbReference type="InterPro" id="IPR050057">
    <property type="entry name" value="Prokaryotic/Mito_RF"/>
</dbReference>
<organism evidence="4 5">
    <name type="scientific">Pelagomonas calceolata</name>
    <dbReference type="NCBI Taxonomy" id="35677"/>
    <lineage>
        <taxon>Eukaryota</taxon>
        <taxon>Sar</taxon>
        <taxon>Stramenopiles</taxon>
        <taxon>Ochrophyta</taxon>
        <taxon>Pelagophyceae</taxon>
        <taxon>Pelagomonadales</taxon>
        <taxon>Pelagomonadaceae</taxon>
        <taxon>Pelagomonas</taxon>
    </lineage>
</organism>
<dbReference type="PANTHER" id="PTHR43804">
    <property type="entry name" value="LD18447P"/>
    <property type="match status" value="1"/>
</dbReference>
<reference evidence="4" key="1">
    <citation type="submission" date="2021-11" db="EMBL/GenBank/DDBJ databases">
        <authorList>
            <consortium name="Genoscope - CEA"/>
            <person name="William W."/>
        </authorList>
    </citation>
    <scope>NUCLEOTIDE SEQUENCE</scope>
</reference>
<dbReference type="SUPFAM" id="SSF75620">
    <property type="entry name" value="Release factor"/>
    <property type="match status" value="1"/>
</dbReference>
<dbReference type="PANTHER" id="PTHR43804:SF6">
    <property type="entry name" value="CLASS I PEPTIDE CHAIN RELEASE FACTOR"/>
    <property type="match status" value="1"/>
</dbReference>
<evidence type="ECO:0000313" key="4">
    <source>
        <dbReference type="EMBL" id="CAH0379724.1"/>
    </source>
</evidence>
<dbReference type="AlphaFoldDB" id="A0A8J2T298"/>
<evidence type="ECO:0000256" key="1">
    <source>
        <dbReference type="ARBA" id="ARBA00010835"/>
    </source>
</evidence>
<gene>
    <name evidence="4" type="ORF">PECAL_6P13580</name>
</gene>
<sequence>WVTGLAQCSAAMRALASFLALRCAAPPRRVLLRALTSDGENVHAAWTKEDDWKLWQHRDDADVAELLGRKAGGVAARLKKLEDPASTAAKRLFGEVEAEETIDMEDYLALDDDALLRQCRIDYRRDSGPGGQKRNKVESAVRLTHTTSGVVANAMEDRSQHVNKRRALRRLRTNIAHNVRRPVDLDEPFDNDDACAGLLPWTSAQRIGAKSALRPRAEQALLDVLEACNGSIGDAATYLGGSTGQLSKVLTKDTRLKDAANAIRRNFDLGPLRSRK</sequence>
<feature type="signal peptide" evidence="2">
    <location>
        <begin position="1"/>
        <end position="16"/>
    </location>
</feature>
<dbReference type="Gene3D" id="3.30.160.20">
    <property type="match status" value="1"/>
</dbReference>
<dbReference type="EMBL" id="CAKKNE010000006">
    <property type="protein sequence ID" value="CAH0379724.1"/>
    <property type="molecule type" value="Genomic_DNA"/>
</dbReference>
<accession>A0A8J2T298</accession>
<dbReference type="Pfam" id="PF00472">
    <property type="entry name" value="RF-1"/>
    <property type="match status" value="1"/>
</dbReference>
<dbReference type="InterPro" id="IPR000352">
    <property type="entry name" value="Pep_chain_release_fac_I"/>
</dbReference>
<keyword evidence="2" id="KW-0732">Signal</keyword>
<evidence type="ECO:0000313" key="5">
    <source>
        <dbReference type="Proteomes" id="UP000789595"/>
    </source>
</evidence>
<feature type="domain" description="Prokaryotic-type class I peptide chain release factors" evidence="3">
    <location>
        <begin position="118"/>
        <end position="177"/>
    </location>
</feature>
<comment type="similarity">
    <text evidence="1">Belongs to the prokaryotic/mitochondrial release factor family.</text>
</comment>
<feature type="non-terminal residue" evidence="4">
    <location>
        <position position="1"/>
    </location>
</feature>